<name>A0AC35TKE7_9BILA</name>
<protein>
    <submittedName>
        <fullName evidence="2">F-box domain-containing protein</fullName>
    </submittedName>
</protein>
<evidence type="ECO:0000313" key="1">
    <source>
        <dbReference type="Proteomes" id="UP000095286"/>
    </source>
</evidence>
<organism evidence="1 2">
    <name type="scientific">Rhabditophanes sp. KR3021</name>
    <dbReference type="NCBI Taxonomy" id="114890"/>
    <lineage>
        <taxon>Eukaryota</taxon>
        <taxon>Metazoa</taxon>
        <taxon>Ecdysozoa</taxon>
        <taxon>Nematoda</taxon>
        <taxon>Chromadorea</taxon>
        <taxon>Rhabditida</taxon>
        <taxon>Tylenchina</taxon>
        <taxon>Panagrolaimomorpha</taxon>
        <taxon>Strongyloidoidea</taxon>
        <taxon>Alloionematidae</taxon>
        <taxon>Rhabditophanes</taxon>
    </lineage>
</organism>
<dbReference type="Proteomes" id="UP000095286">
    <property type="component" value="Unplaced"/>
</dbReference>
<reference evidence="2" key="1">
    <citation type="submission" date="2016-11" db="UniProtKB">
        <authorList>
            <consortium name="WormBaseParasite"/>
        </authorList>
    </citation>
    <scope>IDENTIFICATION</scope>
    <source>
        <strain evidence="2">KR3021</strain>
    </source>
</reference>
<accession>A0AC35TKE7</accession>
<proteinExistence type="predicted"/>
<evidence type="ECO:0000313" key="2">
    <source>
        <dbReference type="WBParaSite" id="RSKR_0000150800.1"/>
    </source>
</evidence>
<dbReference type="WBParaSite" id="RSKR_0000150800.1">
    <property type="protein sequence ID" value="RSKR_0000150800.1"/>
    <property type="gene ID" value="RSKR_0000150800"/>
</dbReference>
<sequence length="540" mass="62939">MATSIEMTPNISKKDDDTKEDVETVFSYLTNINDIITISSQDPTFIPIIEKQLYEDIEIPYVKSLFINLISEKSVKIGRFVLDGQYENDVRNIILSHYNHVFQIVVVFPSEAIIENSFEKFSKLLQSILDYLPFVDIFEFDCILASSIFIKLIGTLKCDKIRSVVCMAVKFEPIYGEEGKTWFKAFPNLEILSLIPCASHSLVFIYYLKEGLGDRMLKMIKFPEVLWSTDKEKHTICEVLEFSMNVFEGIALTISLFSHCALHTLSKMISKLRFIELDIIFCRKTEIDLLATYFHKINISKLTTFRIYAANPRNYSFTQSFFPIFEKLNEAQYLRTVTLAEIKLSEFLDEFETSIYILKSTTDTLYQSCLGLIPKHIKCLEFKGQPLTSTDFELLIEHFPDIEQLSFSQHTILSPDFFDNFKKIKELKFYCSQTEFSKLPESLEIMTCICCCDFLSETDDPTHEKACWTLGIKEDTFSKSFFYHDEITDATVIFYGNSFFDLHKRMYSLEPNLDWIVENLTYNFDKQDNSICNFVFQAFF</sequence>